<accession>A0A9X3MR64</accession>
<dbReference type="EMBL" id="JAPDOD010000012">
    <property type="protein sequence ID" value="MDA0161451.1"/>
    <property type="molecule type" value="Genomic_DNA"/>
</dbReference>
<keyword evidence="2" id="KW-1185">Reference proteome</keyword>
<organism evidence="1 2">
    <name type="scientific">Solirubrobacter ginsenosidimutans</name>
    <dbReference type="NCBI Taxonomy" id="490573"/>
    <lineage>
        <taxon>Bacteria</taxon>
        <taxon>Bacillati</taxon>
        <taxon>Actinomycetota</taxon>
        <taxon>Thermoleophilia</taxon>
        <taxon>Solirubrobacterales</taxon>
        <taxon>Solirubrobacteraceae</taxon>
        <taxon>Solirubrobacter</taxon>
    </lineage>
</organism>
<gene>
    <name evidence="1" type="ORF">OM076_14330</name>
</gene>
<proteinExistence type="predicted"/>
<name>A0A9X3MR64_9ACTN</name>
<dbReference type="AlphaFoldDB" id="A0A9X3MR64"/>
<sequence>MTQAIGTRSEWEAARRSLLEREKELTRASDALAQERLALPWVPVETEYTFATEDGPKTLAELFDGRSQLIVYHFMFGPDWEEGCPSCSSLGDHIDIPRVHLEHHDVTWVAVSRAPLEKLLAYRSRMGWSFPWASSLESDFNFDFKVSSTAERPLQEYNFRALTDEQRANGPGELPGASMFVLRDGVVYHTYSAYARGLDATWGMFQWLDRAPLGRNEADGFWIRRHDQYEGAIA</sequence>
<comment type="caution">
    <text evidence="1">The sequence shown here is derived from an EMBL/GenBank/DDBJ whole genome shotgun (WGS) entry which is preliminary data.</text>
</comment>
<dbReference type="InterPro" id="IPR010296">
    <property type="entry name" value="DUF899_thioredox"/>
</dbReference>
<dbReference type="Pfam" id="PF05988">
    <property type="entry name" value="DUF899"/>
    <property type="match status" value="1"/>
</dbReference>
<dbReference type="Proteomes" id="UP001149140">
    <property type="component" value="Unassembled WGS sequence"/>
</dbReference>
<evidence type="ECO:0000313" key="2">
    <source>
        <dbReference type="Proteomes" id="UP001149140"/>
    </source>
</evidence>
<dbReference type="SUPFAM" id="SSF52833">
    <property type="entry name" value="Thioredoxin-like"/>
    <property type="match status" value="1"/>
</dbReference>
<dbReference type="RefSeq" id="WP_270040661.1">
    <property type="nucleotide sequence ID" value="NZ_JAPDOD010000012.1"/>
</dbReference>
<dbReference type="InterPro" id="IPR036249">
    <property type="entry name" value="Thioredoxin-like_sf"/>
</dbReference>
<protein>
    <submittedName>
        <fullName evidence="1">DUF899 domain-containing protein</fullName>
    </submittedName>
</protein>
<reference evidence="1" key="1">
    <citation type="submission" date="2022-10" db="EMBL/GenBank/DDBJ databases">
        <title>The WGS of Solirubrobacter ginsenosidimutans DSM 21036.</title>
        <authorList>
            <person name="Jiang Z."/>
        </authorList>
    </citation>
    <scope>NUCLEOTIDE SEQUENCE</scope>
    <source>
        <strain evidence="1">DSM 21036</strain>
    </source>
</reference>
<evidence type="ECO:0000313" key="1">
    <source>
        <dbReference type="EMBL" id="MDA0161451.1"/>
    </source>
</evidence>